<dbReference type="PANTHER" id="PTHR37807:SF3">
    <property type="entry name" value="OS07G0160300 PROTEIN"/>
    <property type="match status" value="1"/>
</dbReference>
<evidence type="ECO:0000313" key="3">
    <source>
        <dbReference type="Proteomes" id="UP000809243"/>
    </source>
</evidence>
<dbReference type="Proteomes" id="UP000809243">
    <property type="component" value="Unassembled WGS sequence"/>
</dbReference>
<accession>A0A938YY01</accession>
<dbReference type="PANTHER" id="PTHR37807">
    <property type="entry name" value="OS07G0160300 PROTEIN"/>
    <property type="match status" value="1"/>
</dbReference>
<dbReference type="SMART" id="SM00382">
    <property type="entry name" value="AAA"/>
    <property type="match status" value="1"/>
</dbReference>
<protein>
    <submittedName>
        <fullName evidence="2">AAA family ATPase</fullName>
    </submittedName>
</protein>
<evidence type="ECO:0000259" key="1">
    <source>
        <dbReference type="SMART" id="SM00382"/>
    </source>
</evidence>
<gene>
    <name evidence="2" type="ORF">JW744_02990</name>
</gene>
<dbReference type="Gene3D" id="3.40.50.300">
    <property type="entry name" value="P-loop containing nucleotide triphosphate hydrolases"/>
    <property type="match status" value="1"/>
</dbReference>
<dbReference type="Pfam" id="PF13671">
    <property type="entry name" value="AAA_33"/>
    <property type="match status" value="1"/>
</dbReference>
<dbReference type="InterPro" id="IPR003593">
    <property type="entry name" value="AAA+_ATPase"/>
</dbReference>
<comment type="caution">
    <text evidence="2">The sequence shown here is derived from an EMBL/GenBank/DDBJ whole genome shotgun (WGS) entry which is preliminary data.</text>
</comment>
<dbReference type="EMBL" id="JAFGDB010000047">
    <property type="protein sequence ID" value="MBN2067408.1"/>
    <property type="molecule type" value="Genomic_DNA"/>
</dbReference>
<proteinExistence type="predicted"/>
<dbReference type="SUPFAM" id="SSF52540">
    <property type="entry name" value="P-loop containing nucleoside triphosphate hydrolases"/>
    <property type="match status" value="1"/>
</dbReference>
<organism evidence="2 3">
    <name type="scientific">Candidatus Iainarchaeum sp</name>
    <dbReference type="NCBI Taxonomy" id="3101447"/>
    <lineage>
        <taxon>Archaea</taxon>
        <taxon>Candidatus Iainarchaeota</taxon>
        <taxon>Candidatus Iainarchaeia</taxon>
        <taxon>Candidatus Iainarchaeales</taxon>
        <taxon>Candidatus Iainarchaeaceae</taxon>
        <taxon>Candidatus Iainarchaeum</taxon>
    </lineage>
</organism>
<sequence length="193" mass="21350">MGKKKGSTGSKTGFAWLLTGPPGIGKSTIAKELASRFEKAVWVDVDSLRAMVVSGNAKPWEKTRETELQIEISLENACSIAKNFAENGFAVFIDDVVLSAKKLEQYRQKLKAFGFKAFLLEADKKTIEERDRKRGRDKAMGKRAIELQTKFSKAGSKGWVKINSGRKTAKETASEILKAVKQESALVGHTRLK</sequence>
<reference evidence="2" key="1">
    <citation type="submission" date="2021-01" db="EMBL/GenBank/DDBJ databases">
        <title>Active Sulfur Cycling in an Early Earth Analoge.</title>
        <authorList>
            <person name="Hahn C.R."/>
            <person name="Youssef N.H."/>
            <person name="Elshahed M."/>
        </authorList>
    </citation>
    <scope>NUCLEOTIDE SEQUENCE</scope>
    <source>
        <strain evidence="2">Zod_Metabat.1151</strain>
    </source>
</reference>
<dbReference type="InterPro" id="IPR027417">
    <property type="entry name" value="P-loop_NTPase"/>
</dbReference>
<name>A0A938YY01_9ARCH</name>
<evidence type="ECO:0000313" key="2">
    <source>
        <dbReference type="EMBL" id="MBN2067408.1"/>
    </source>
</evidence>
<feature type="domain" description="AAA+ ATPase" evidence="1">
    <location>
        <begin position="12"/>
        <end position="183"/>
    </location>
</feature>
<dbReference type="AlphaFoldDB" id="A0A938YY01"/>